<sequence length="26" mass="3004">MGKLRGVVTYPARNCNPIRDPLRKTF</sequence>
<keyword evidence="2" id="KW-1185">Reference proteome</keyword>
<proteinExistence type="predicted"/>
<dbReference type="AlphaFoldDB" id="A0A834U237"/>
<comment type="caution">
    <text evidence="1">The sequence shown here is derived from an EMBL/GenBank/DDBJ whole genome shotgun (WGS) entry which is preliminary data.</text>
</comment>
<name>A0A834U237_9FABA</name>
<evidence type="ECO:0000313" key="2">
    <source>
        <dbReference type="Proteomes" id="UP000634136"/>
    </source>
</evidence>
<dbReference type="EMBL" id="JAAIUW010000005">
    <property type="protein sequence ID" value="KAF7831481.1"/>
    <property type="molecule type" value="Genomic_DNA"/>
</dbReference>
<accession>A0A834U237</accession>
<reference evidence="1" key="1">
    <citation type="submission" date="2020-09" db="EMBL/GenBank/DDBJ databases">
        <title>Genome-Enabled Discovery of Anthraquinone Biosynthesis in Senna tora.</title>
        <authorList>
            <person name="Kang S.-H."/>
            <person name="Pandey R.P."/>
            <person name="Lee C.-M."/>
            <person name="Sim J.-S."/>
            <person name="Jeong J.-T."/>
            <person name="Choi B.-S."/>
            <person name="Jung M."/>
            <person name="Ginzburg D."/>
            <person name="Zhao K."/>
            <person name="Won S.Y."/>
            <person name="Oh T.-J."/>
            <person name="Yu Y."/>
            <person name="Kim N.-H."/>
            <person name="Lee O.R."/>
            <person name="Lee T.-H."/>
            <person name="Bashyal P."/>
            <person name="Kim T.-S."/>
            <person name="Lee W.-H."/>
            <person name="Kawkins C."/>
            <person name="Kim C.-K."/>
            <person name="Kim J.S."/>
            <person name="Ahn B.O."/>
            <person name="Rhee S.Y."/>
            <person name="Sohng J.K."/>
        </authorList>
    </citation>
    <scope>NUCLEOTIDE SEQUENCE</scope>
    <source>
        <tissue evidence="1">Leaf</tissue>
    </source>
</reference>
<dbReference type="Proteomes" id="UP000634136">
    <property type="component" value="Unassembled WGS sequence"/>
</dbReference>
<organism evidence="1 2">
    <name type="scientific">Senna tora</name>
    <dbReference type="NCBI Taxonomy" id="362788"/>
    <lineage>
        <taxon>Eukaryota</taxon>
        <taxon>Viridiplantae</taxon>
        <taxon>Streptophyta</taxon>
        <taxon>Embryophyta</taxon>
        <taxon>Tracheophyta</taxon>
        <taxon>Spermatophyta</taxon>
        <taxon>Magnoliopsida</taxon>
        <taxon>eudicotyledons</taxon>
        <taxon>Gunneridae</taxon>
        <taxon>Pentapetalae</taxon>
        <taxon>rosids</taxon>
        <taxon>fabids</taxon>
        <taxon>Fabales</taxon>
        <taxon>Fabaceae</taxon>
        <taxon>Caesalpinioideae</taxon>
        <taxon>Cassia clade</taxon>
        <taxon>Senna</taxon>
    </lineage>
</organism>
<evidence type="ECO:0000313" key="1">
    <source>
        <dbReference type="EMBL" id="KAF7831481.1"/>
    </source>
</evidence>
<gene>
    <name evidence="1" type="ORF">G2W53_013814</name>
</gene>
<protein>
    <submittedName>
        <fullName evidence="1">Uncharacterized protein</fullName>
    </submittedName>
</protein>